<protein>
    <submittedName>
        <fullName evidence="6">Uncharacterized protein</fullName>
    </submittedName>
</protein>
<dbReference type="AlphaFoldDB" id="A0AAD5D9J6"/>
<evidence type="ECO:0000256" key="5">
    <source>
        <dbReference type="ARBA" id="ARBA00023004"/>
    </source>
</evidence>
<proteinExistence type="inferred from homology"/>
<comment type="similarity">
    <text evidence="2">Belongs to the cytochrome P450 family.</text>
</comment>
<evidence type="ECO:0000256" key="1">
    <source>
        <dbReference type="ARBA" id="ARBA00001971"/>
    </source>
</evidence>
<keyword evidence="5" id="KW-0408">Iron</keyword>
<dbReference type="PANTHER" id="PTHR24296">
    <property type="entry name" value="CYTOCHROME P450"/>
    <property type="match status" value="1"/>
</dbReference>
<keyword evidence="4" id="KW-0560">Oxidoreductase</keyword>
<name>A0AAD5D9J6_AMBAR</name>
<dbReference type="Gene3D" id="1.10.630.10">
    <property type="entry name" value="Cytochrome P450"/>
    <property type="match status" value="1"/>
</dbReference>
<keyword evidence="3" id="KW-0479">Metal-binding</keyword>
<dbReference type="GO" id="GO:0005506">
    <property type="term" value="F:iron ion binding"/>
    <property type="evidence" value="ECO:0007669"/>
    <property type="project" value="InterPro"/>
</dbReference>
<keyword evidence="7" id="KW-1185">Reference proteome</keyword>
<accession>A0AAD5D9J6</accession>
<evidence type="ECO:0000256" key="4">
    <source>
        <dbReference type="ARBA" id="ARBA00023002"/>
    </source>
</evidence>
<sequence>MKATADSIFKVAFGVDLDNLSGSNEEGVRFSRAFDDANELTCKRFVDLTWKVKRYLNIGSEAKLKENLKVVDEFVYNVIRIKSEQMNKPKDDFSVSL</sequence>
<dbReference type="GO" id="GO:0016705">
    <property type="term" value="F:oxidoreductase activity, acting on paired donors, with incorporation or reduction of molecular oxygen"/>
    <property type="evidence" value="ECO:0007669"/>
    <property type="project" value="InterPro"/>
</dbReference>
<evidence type="ECO:0000313" key="7">
    <source>
        <dbReference type="Proteomes" id="UP001206925"/>
    </source>
</evidence>
<dbReference type="SUPFAM" id="SSF48264">
    <property type="entry name" value="Cytochrome P450"/>
    <property type="match status" value="1"/>
</dbReference>
<comment type="caution">
    <text evidence="6">The sequence shown here is derived from an EMBL/GenBank/DDBJ whole genome shotgun (WGS) entry which is preliminary data.</text>
</comment>
<dbReference type="GO" id="GO:0020037">
    <property type="term" value="F:heme binding"/>
    <property type="evidence" value="ECO:0007669"/>
    <property type="project" value="InterPro"/>
</dbReference>
<comment type="cofactor">
    <cofactor evidence="1">
        <name>heme</name>
        <dbReference type="ChEBI" id="CHEBI:30413"/>
    </cofactor>
</comment>
<dbReference type="GO" id="GO:0004497">
    <property type="term" value="F:monooxygenase activity"/>
    <property type="evidence" value="ECO:0007669"/>
    <property type="project" value="InterPro"/>
</dbReference>
<gene>
    <name evidence="6" type="ORF">M8C21_027774</name>
</gene>
<evidence type="ECO:0000313" key="6">
    <source>
        <dbReference type="EMBL" id="KAI7755732.1"/>
    </source>
</evidence>
<dbReference type="Proteomes" id="UP001206925">
    <property type="component" value="Unassembled WGS sequence"/>
</dbReference>
<evidence type="ECO:0000256" key="3">
    <source>
        <dbReference type="ARBA" id="ARBA00022723"/>
    </source>
</evidence>
<dbReference type="EMBL" id="JAMZMK010000848">
    <property type="protein sequence ID" value="KAI7755732.1"/>
    <property type="molecule type" value="Genomic_DNA"/>
</dbReference>
<reference evidence="6" key="1">
    <citation type="submission" date="2022-06" db="EMBL/GenBank/DDBJ databases">
        <title>Uncovering the hologenomic basis of an extraordinary plant invasion.</title>
        <authorList>
            <person name="Bieker V.C."/>
            <person name="Martin M.D."/>
            <person name="Gilbert T."/>
            <person name="Hodgins K."/>
            <person name="Battlay P."/>
            <person name="Petersen B."/>
            <person name="Wilson J."/>
        </authorList>
    </citation>
    <scope>NUCLEOTIDE SEQUENCE</scope>
    <source>
        <strain evidence="6">AA19_3_7</strain>
        <tissue evidence="6">Leaf</tissue>
    </source>
</reference>
<organism evidence="6 7">
    <name type="scientific">Ambrosia artemisiifolia</name>
    <name type="common">Common ragweed</name>
    <dbReference type="NCBI Taxonomy" id="4212"/>
    <lineage>
        <taxon>Eukaryota</taxon>
        <taxon>Viridiplantae</taxon>
        <taxon>Streptophyta</taxon>
        <taxon>Embryophyta</taxon>
        <taxon>Tracheophyta</taxon>
        <taxon>Spermatophyta</taxon>
        <taxon>Magnoliopsida</taxon>
        <taxon>eudicotyledons</taxon>
        <taxon>Gunneridae</taxon>
        <taxon>Pentapetalae</taxon>
        <taxon>asterids</taxon>
        <taxon>campanulids</taxon>
        <taxon>Asterales</taxon>
        <taxon>Asteraceae</taxon>
        <taxon>Asteroideae</taxon>
        <taxon>Heliantheae alliance</taxon>
        <taxon>Heliantheae</taxon>
        <taxon>Ambrosia</taxon>
    </lineage>
</organism>
<dbReference type="InterPro" id="IPR036396">
    <property type="entry name" value="Cyt_P450_sf"/>
</dbReference>
<evidence type="ECO:0000256" key="2">
    <source>
        <dbReference type="ARBA" id="ARBA00010617"/>
    </source>
</evidence>